<dbReference type="Pfam" id="PF12799">
    <property type="entry name" value="LRR_4"/>
    <property type="match status" value="1"/>
</dbReference>
<keyword evidence="23" id="KW-1185">Reference proteome</keyword>
<keyword evidence="14" id="KW-0333">Golgi apparatus</keyword>
<dbReference type="SUPFAM" id="SSF52058">
    <property type="entry name" value="L domain-like"/>
    <property type="match status" value="1"/>
</dbReference>
<feature type="chain" id="PRO_5029558071" description="Monocyte differentiation antigen CD14" evidence="21">
    <location>
        <begin position="19"/>
        <end position="420"/>
    </location>
</feature>
<keyword evidence="16" id="KW-1015">Disulfide bond</keyword>
<accession>A0A7K9YEM8</accession>
<dbReference type="GO" id="GO:0001819">
    <property type="term" value="P:positive regulation of cytokine production"/>
    <property type="evidence" value="ECO:0007669"/>
    <property type="project" value="TreeGrafter"/>
</dbReference>
<keyword evidence="12" id="KW-0677">Repeat</keyword>
<keyword evidence="8" id="KW-0399">Innate immunity</keyword>
<keyword evidence="11 21" id="KW-0732">Signal</keyword>
<dbReference type="GO" id="GO:0005576">
    <property type="term" value="C:extracellular region"/>
    <property type="evidence" value="ECO:0007669"/>
    <property type="project" value="UniProtKB-SubCell"/>
</dbReference>
<evidence type="ECO:0000256" key="19">
    <source>
        <dbReference type="ARBA" id="ARBA00023288"/>
    </source>
</evidence>
<dbReference type="GO" id="GO:0046696">
    <property type="term" value="C:lipopolysaccharide receptor complex"/>
    <property type="evidence" value="ECO:0007669"/>
    <property type="project" value="TreeGrafter"/>
</dbReference>
<dbReference type="GO" id="GO:0045121">
    <property type="term" value="C:membrane raft"/>
    <property type="evidence" value="ECO:0007669"/>
    <property type="project" value="UniProtKB-SubCell"/>
</dbReference>
<dbReference type="PANTHER" id="PTHR10630">
    <property type="entry name" value="MONOCYTE DIFFERENTIATION ANTIGEN CD14"/>
    <property type="match status" value="1"/>
</dbReference>
<evidence type="ECO:0000256" key="6">
    <source>
        <dbReference type="ARBA" id="ARBA00022475"/>
    </source>
</evidence>
<keyword evidence="17" id="KW-0325">Glycoprotein</keyword>
<gene>
    <name evidence="22" type="primary">Tlr2</name>
    <name evidence="22" type="ORF">ODOGUJ_R14086</name>
</gene>
<dbReference type="InterPro" id="IPR025875">
    <property type="entry name" value="Leu-rich_rpt_4"/>
</dbReference>
<evidence type="ECO:0000256" key="9">
    <source>
        <dbReference type="ARBA" id="ARBA00022614"/>
    </source>
</evidence>
<dbReference type="GO" id="GO:0034142">
    <property type="term" value="P:toll-like receptor 4 signaling pathway"/>
    <property type="evidence" value="ECO:0007669"/>
    <property type="project" value="TreeGrafter"/>
</dbReference>
<dbReference type="AlphaFoldDB" id="A0A7K9YEM8"/>
<keyword evidence="19" id="KW-0449">Lipoprotein</keyword>
<keyword evidence="18" id="KW-0395">Inflammatory response</keyword>
<evidence type="ECO:0000256" key="3">
    <source>
        <dbReference type="ARBA" id="ARBA00004609"/>
    </source>
</evidence>
<evidence type="ECO:0000256" key="11">
    <source>
        <dbReference type="ARBA" id="ARBA00022729"/>
    </source>
</evidence>
<dbReference type="Pfam" id="PF00560">
    <property type="entry name" value="LRR_1"/>
    <property type="match status" value="1"/>
</dbReference>
<name>A0A7K9YEM8_9GALL</name>
<sequence length="420" mass="45403">MHRATLLLLALGLQQTKGRCFFNRTQEYCLCYRLTQQSAGSIIQCLAASTVEFQGGDLEKYADFPIEDLDSTIKNLELLEIKKIIFSDLLVPEVLLARVLRIMFDGCSFVERGSWALPITSLHFRNVTVTAVVGHKQDLSPLSCWLGALQELSVTASHLATLPCAVGRVLGALHSLDLAHNSLGDDSLAPAFCQGAFARLQVLSLRHNNLTSYRGVCDGVRLLGKLQHLDLSHNALTTGMPSSSSCQWPVSLRIFNLSNAGLHEVLTPLPPDLEVLDLSSNRLHMVDISLHSLQVLFLSHNELQAMPTIRGCPVLHTLHLNNNLIAELPRDDVLLLEHLHDVAMAGNPFNCTCAGAGAVQALAASGCLGQGWPQGYVCHTPAHYQGILLQDVPTSVLQCNPAAVLAPVCTGLALLCVAVA</sequence>
<feature type="signal peptide" evidence="21">
    <location>
        <begin position="1"/>
        <end position="18"/>
    </location>
</feature>
<feature type="non-terminal residue" evidence="22">
    <location>
        <position position="420"/>
    </location>
</feature>
<keyword evidence="6" id="KW-1003">Cell membrane</keyword>
<evidence type="ECO:0000256" key="10">
    <source>
        <dbReference type="ARBA" id="ARBA00022622"/>
    </source>
</evidence>
<evidence type="ECO:0000256" key="15">
    <source>
        <dbReference type="ARBA" id="ARBA00023136"/>
    </source>
</evidence>
<feature type="non-terminal residue" evidence="22">
    <location>
        <position position="1"/>
    </location>
</feature>
<evidence type="ECO:0000256" key="17">
    <source>
        <dbReference type="ARBA" id="ARBA00023180"/>
    </source>
</evidence>
<dbReference type="GO" id="GO:0045087">
    <property type="term" value="P:innate immune response"/>
    <property type="evidence" value="ECO:0007669"/>
    <property type="project" value="UniProtKB-KW"/>
</dbReference>
<keyword evidence="7" id="KW-0964">Secreted</keyword>
<evidence type="ECO:0000256" key="16">
    <source>
        <dbReference type="ARBA" id="ARBA00023157"/>
    </source>
</evidence>
<dbReference type="PROSITE" id="PS51450">
    <property type="entry name" value="LRR"/>
    <property type="match status" value="3"/>
</dbReference>
<reference evidence="22 23" key="1">
    <citation type="submission" date="2019-09" db="EMBL/GenBank/DDBJ databases">
        <title>Bird 10,000 Genomes (B10K) Project - Family phase.</title>
        <authorList>
            <person name="Zhang G."/>
        </authorList>
    </citation>
    <scope>NUCLEOTIDE SEQUENCE [LARGE SCALE GENOMIC DNA]</scope>
    <source>
        <strain evidence="22">B10K-DU-001-53</strain>
        <tissue evidence="22">Muscle</tissue>
    </source>
</reference>
<evidence type="ECO:0000256" key="4">
    <source>
        <dbReference type="ARBA" id="ARBA00004613"/>
    </source>
</evidence>
<organism evidence="22 23">
    <name type="scientific">Odontophorus gujanensis</name>
    <name type="common">marbled wood quail</name>
    <dbReference type="NCBI Taxonomy" id="886794"/>
    <lineage>
        <taxon>Eukaryota</taxon>
        <taxon>Metazoa</taxon>
        <taxon>Chordata</taxon>
        <taxon>Craniata</taxon>
        <taxon>Vertebrata</taxon>
        <taxon>Euteleostomi</taxon>
        <taxon>Archelosauria</taxon>
        <taxon>Archosauria</taxon>
        <taxon>Dinosauria</taxon>
        <taxon>Saurischia</taxon>
        <taxon>Theropoda</taxon>
        <taxon>Coelurosauria</taxon>
        <taxon>Aves</taxon>
        <taxon>Neognathae</taxon>
        <taxon>Galloanserae</taxon>
        <taxon>Galliformes</taxon>
        <taxon>Odontophoridae</taxon>
        <taxon>Odontophorus</taxon>
    </lineage>
</organism>
<evidence type="ECO:0000313" key="22">
    <source>
        <dbReference type="EMBL" id="NXJ06551.1"/>
    </source>
</evidence>
<evidence type="ECO:0000256" key="8">
    <source>
        <dbReference type="ARBA" id="ARBA00022588"/>
    </source>
</evidence>
<dbReference type="SMART" id="SM00369">
    <property type="entry name" value="LRR_TYP"/>
    <property type="match status" value="6"/>
</dbReference>
<evidence type="ECO:0000256" key="20">
    <source>
        <dbReference type="ARBA" id="ARBA00031013"/>
    </source>
</evidence>
<keyword evidence="10" id="KW-0336">GPI-anchor</keyword>
<comment type="caution">
    <text evidence="22">The sequence shown here is derived from an EMBL/GenBank/DDBJ whole genome shotgun (WGS) entry which is preliminary data.</text>
</comment>
<evidence type="ECO:0000256" key="18">
    <source>
        <dbReference type="ARBA" id="ARBA00023198"/>
    </source>
</evidence>
<dbReference type="GO" id="GO:0006954">
    <property type="term" value="P:inflammatory response"/>
    <property type="evidence" value="ECO:0007669"/>
    <property type="project" value="UniProtKB-KW"/>
</dbReference>
<evidence type="ECO:0000256" key="14">
    <source>
        <dbReference type="ARBA" id="ARBA00023034"/>
    </source>
</evidence>
<dbReference type="GO" id="GO:0005794">
    <property type="term" value="C:Golgi apparatus"/>
    <property type="evidence" value="ECO:0007669"/>
    <property type="project" value="UniProtKB-SubCell"/>
</dbReference>
<dbReference type="OrthoDB" id="676979at2759"/>
<proteinExistence type="predicted"/>
<keyword evidence="9" id="KW-0433">Leucine-rich repeat</keyword>
<dbReference type="EMBL" id="VXAB01003440">
    <property type="protein sequence ID" value="NXJ06551.1"/>
    <property type="molecule type" value="Genomic_DNA"/>
</dbReference>
<dbReference type="Proteomes" id="UP000522663">
    <property type="component" value="Unassembled WGS sequence"/>
</dbReference>
<dbReference type="Gene3D" id="3.80.10.10">
    <property type="entry name" value="Ribonuclease Inhibitor"/>
    <property type="match status" value="2"/>
</dbReference>
<evidence type="ECO:0000256" key="21">
    <source>
        <dbReference type="SAM" id="SignalP"/>
    </source>
</evidence>
<keyword evidence="15" id="KW-0472">Membrane</keyword>
<evidence type="ECO:0000256" key="5">
    <source>
        <dbReference type="ARBA" id="ARBA00020237"/>
    </source>
</evidence>
<dbReference type="InterPro" id="IPR001611">
    <property type="entry name" value="Leu-rich_rpt"/>
</dbReference>
<dbReference type="InterPro" id="IPR016337">
    <property type="entry name" value="Monocyte_diff_Ag_CD14"/>
</dbReference>
<protein>
    <recommendedName>
        <fullName evidence="5">Monocyte differentiation antigen CD14</fullName>
    </recommendedName>
    <alternativeName>
        <fullName evidence="20">Myeloid cell-specific leucine-rich glycoprotein</fullName>
    </alternativeName>
</protein>
<dbReference type="GO" id="GO:0001530">
    <property type="term" value="F:lipopolysaccharide binding"/>
    <property type="evidence" value="ECO:0007669"/>
    <property type="project" value="TreeGrafter"/>
</dbReference>
<evidence type="ECO:0000313" key="23">
    <source>
        <dbReference type="Proteomes" id="UP000522663"/>
    </source>
</evidence>
<evidence type="ECO:0000256" key="7">
    <source>
        <dbReference type="ARBA" id="ARBA00022525"/>
    </source>
</evidence>
<dbReference type="GO" id="GO:0009897">
    <property type="term" value="C:external side of plasma membrane"/>
    <property type="evidence" value="ECO:0007669"/>
    <property type="project" value="TreeGrafter"/>
</dbReference>
<dbReference type="InterPro" id="IPR003591">
    <property type="entry name" value="Leu-rich_rpt_typical-subtyp"/>
</dbReference>
<dbReference type="GO" id="GO:0071222">
    <property type="term" value="P:cellular response to lipopolysaccharide"/>
    <property type="evidence" value="ECO:0007669"/>
    <property type="project" value="TreeGrafter"/>
</dbReference>
<dbReference type="PANTHER" id="PTHR10630:SF3">
    <property type="entry name" value="MONOCYTE DIFFERENTIATION ANTIGEN CD14"/>
    <property type="match status" value="1"/>
</dbReference>
<evidence type="ECO:0000256" key="2">
    <source>
        <dbReference type="ARBA" id="ARBA00004555"/>
    </source>
</evidence>
<evidence type="ECO:0000256" key="12">
    <source>
        <dbReference type="ARBA" id="ARBA00022737"/>
    </source>
</evidence>
<keyword evidence="13" id="KW-0391">Immunity</keyword>
<comment type="subcellular location">
    <subcellularLocation>
        <location evidence="3">Cell membrane</location>
        <topology evidence="3">Lipid-anchor</topology>
        <topology evidence="3">GPI-anchor</topology>
    </subcellularLocation>
    <subcellularLocation>
        <location evidence="2">Golgi apparatus</location>
    </subcellularLocation>
    <subcellularLocation>
        <location evidence="1">Membrane raft</location>
    </subcellularLocation>
    <subcellularLocation>
        <location evidence="4">Secreted</location>
    </subcellularLocation>
</comment>
<evidence type="ECO:0000256" key="13">
    <source>
        <dbReference type="ARBA" id="ARBA00022859"/>
    </source>
</evidence>
<dbReference type="InterPro" id="IPR032675">
    <property type="entry name" value="LRR_dom_sf"/>
</dbReference>
<evidence type="ECO:0000256" key="1">
    <source>
        <dbReference type="ARBA" id="ARBA00004285"/>
    </source>
</evidence>